<dbReference type="EC" id="2.7.7.7" evidence="1"/>
<reference evidence="10 11" key="1">
    <citation type="submission" date="2023-02" db="EMBL/GenBank/DDBJ databases">
        <title>Comparative genomics and fermentation flavor characterization of five lactic acid bacteria reveal flavor biosynthesis metabolic pathways in fermented muskmelon puree.</title>
        <authorList>
            <person name="Yuan L."/>
            <person name="Li M."/>
            <person name="Xu X."/>
            <person name="Lao F."/>
            <person name="Wu J."/>
        </authorList>
    </citation>
    <scope>NUCLEOTIDE SEQUENCE [LARGE SCALE GENOMIC DNA]</scope>
    <source>
        <strain evidence="10 11">Ca-4</strain>
        <plasmid evidence="10 11">unnamed3</plasmid>
    </source>
</reference>
<name>A0ABD7XC11_PEDPE</name>
<dbReference type="Proteomes" id="UP001214131">
    <property type="component" value="Plasmid unnamed3"/>
</dbReference>
<evidence type="ECO:0000256" key="5">
    <source>
        <dbReference type="ARBA" id="ARBA00022932"/>
    </source>
</evidence>
<evidence type="ECO:0000259" key="8">
    <source>
        <dbReference type="Pfam" id="PF14579"/>
    </source>
</evidence>
<dbReference type="Pfam" id="PF14579">
    <property type="entry name" value="HHH_6"/>
    <property type="match status" value="1"/>
</dbReference>
<dbReference type="GO" id="GO:0003887">
    <property type="term" value="F:DNA-directed DNA polymerase activity"/>
    <property type="evidence" value="ECO:0007669"/>
    <property type="project" value="UniProtKB-KW"/>
</dbReference>
<keyword evidence="10" id="KW-0614">Plasmid</keyword>
<dbReference type="AlphaFoldDB" id="A0ABD7XC11"/>
<evidence type="ECO:0000256" key="4">
    <source>
        <dbReference type="ARBA" id="ARBA00022705"/>
    </source>
</evidence>
<geneLocation type="plasmid" evidence="10 11">
    <name>unnamed3</name>
</geneLocation>
<evidence type="ECO:0000313" key="10">
    <source>
        <dbReference type="EMBL" id="WEA58306.1"/>
    </source>
</evidence>
<evidence type="ECO:0000259" key="7">
    <source>
        <dbReference type="Pfam" id="PF07733"/>
    </source>
</evidence>
<evidence type="ECO:0000256" key="1">
    <source>
        <dbReference type="ARBA" id="ARBA00012417"/>
    </source>
</evidence>
<dbReference type="PANTHER" id="PTHR32294:SF0">
    <property type="entry name" value="DNA POLYMERASE III SUBUNIT ALPHA"/>
    <property type="match status" value="1"/>
</dbReference>
<evidence type="ECO:0000256" key="3">
    <source>
        <dbReference type="ARBA" id="ARBA00022695"/>
    </source>
</evidence>
<dbReference type="Gene3D" id="1.10.150.870">
    <property type="match status" value="1"/>
</dbReference>
<dbReference type="RefSeq" id="WP_275000752.1">
    <property type="nucleotide sequence ID" value="NZ_CP118742.1"/>
</dbReference>
<dbReference type="Pfam" id="PF17657">
    <property type="entry name" value="DNA_pol3_finger"/>
    <property type="match status" value="1"/>
</dbReference>
<dbReference type="Pfam" id="PF07733">
    <property type="entry name" value="DNA_pol3_alpha"/>
    <property type="match status" value="1"/>
</dbReference>
<sequence>MSIFILIIDLDAEGAKRQEIIKLVKERFGEDSVLNIGTYNTEGTRSTVLSACRGFGIDISVANNILDELPGEKGVNWDLKDAFYGNESKNRKPAKKFIDMVLQYPGLKEAMLSIQGVVSGRSQHASGVLVWNGDYTNHVPMMKTTKGLEVTQYDAGNSEYVGGIKYDFLSINAMDRIRAAMDLLLKEGKIQWQGTLKATYNKYFHPDVIKLKDPELFKLIYTGEVVNAFQFETSVGRQAFEKINPSTFDEIAAANTLMRMTTDGEQPIDKYVRFKNNINEWYQEMSENGLTEDEQNVLKGLLSDRYGICDTQEYLMTLSMDKNISGFSLAQANKLRKSVAKKNEKLQEQEKAIYFESGRALGTSENMLNYVWEYCFKPQFAYSFSLPHVAGYSLILMIEANICLTYGSLYWKTACLSINAGIYDGVSGSSDYAAVSKAVTRMNDSIMNPDINKSEIGFTPYKGKILFGLGSIIGIGQEEITDIVSHRPYSNLEDYLSKTNLTDRKNVIMIKSGAFDGFNKDRRALMVEFVRYITPEKTRLTTVQLPKISNDVPSEYAKELAAYNFKNKITGRKAQKMNSDIEKEFLSEYSSSVNYTYNNGELVIDVKSFTKWFNKFAQPLKEWLKTKEAIAAEAKVRMREFWKENCMGTVAAWEMDSLNCYIGEHELNLINLDKIYDIVSFSNMSKEPEISGYKSWRGRKYPQQVKKTIAGTVVDKDKRGIIYLLTNDHDIVSVRIGKERYGYYNKRVVKDKKVIEDSWLQRGNRMVVVGYRRENDFIANSKGTSYSSPIFLIKKDGQIATQKAS</sequence>
<keyword evidence="3" id="KW-0548">Nucleotidyltransferase</keyword>
<dbReference type="InterPro" id="IPR011708">
    <property type="entry name" value="DNA_pol3_alpha_NTPase_dom"/>
</dbReference>
<keyword evidence="4" id="KW-0235">DNA replication</keyword>
<dbReference type="EMBL" id="CP118742">
    <property type="protein sequence ID" value="WEA58306.1"/>
    <property type="molecule type" value="Genomic_DNA"/>
</dbReference>
<evidence type="ECO:0000259" key="9">
    <source>
        <dbReference type="Pfam" id="PF17657"/>
    </source>
</evidence>
<evidence type="ECO:0000256" key="6">
    <source>
        <dbReference type="ARBA" id="ARBA00049244"/>
    </source>
</evidence>
<dbReference type="PANTHER" id="PTHR32294">
    <property type="entry name" value="DNA POLYMERASE III SUBUNIT ALPHA"/>
    <property type="match status" value="1"/>
</dbReference>
<accession>A0ABD7XC11</accession>
<proteinExistence type="predicted"/>
<dbReference type="InterPro" id="IPR040982">
    <property type="entry name" value="DNA_pol3_finger"/>
</dbReference>
<evidence type="ECO:0000256" key="2">
    <source>
        <dbReference type="ARBA" id="ARBA00022679"/>
    </source>
</evidence>
<keyword evidence="2" id="KW-0808">Transferase</keyword>
<organism evidence="10 11">
    <name type="scientific">Pediococcus pentosaceus</name>
    <dbReference type="NCBI Taxonomy" id="1255"/>
    <lineage>
        <taxon>Bacteria</taxon>
        <taxon>Bacillati</taxon>
        <taxon>Bacillota</taxon>
        <taxon>Bacilli</taxon>
        <taxon>Lactobacillales</taxon>
        <taxon>Lactobacillaceae</taxon>
        <taxon>Pediococcus</taxon>
    </lineage>
</organism>
<feature type="domain" description="Bacterial DNA polymerase III alpha subunit NTPase" evidence="7">
    <location>
        <begin position="8"/>
        <end position="169"/>
    </location>
</feature>
<keyword evidence="5" id="KW-0239">DNA-directed DNA polymerase</keyword>
<comment type="catalytic activity">
    <reaction evidence="6">
        <text>DNA(n) + a 2'-deoxyribonucleoside 5'-triphosphate = DNA(n+1) + diphosphate</text>
        <dbReference type="Rhea" id="RHEA:22508"/>
        <dbReference type="Rhea" id="RHEA-COMP:17339"/>
        <dbReference type="Rhea" id="RHEA-COMP:17340"/>
        <dbReference type="ChEBI" id="CHEBI:33019"/>
        <dbReference type="ChEBI" id="CHEBI:61560"/>
        <dbReference type="ChEBI" id="CHEBI:173112"/>
        <dbReference type="EC" id="2.7.7.7"/>
    </reaction>
</comment>
<feature type="domain" description="DNA polymerase helix-hairpin-helix motif" evidence="8">
    <location>
        <begin position="446"/>
        <end position="525"/>
    </location>
</feature>
<gene>
    <name evidence="10" type="ORF">PWB86_09870</name>
</gene>
<dbReference type="InterPro" id="IPR029460">
    <property type="entry name" value="DNAPol_HHH"/>
</dbReference>
<dbReference type="InterPro" id="IPR004805">
    <property type="entry name" value="DnaE2/DnaE/PolC"/>
</dbReference>
<dbReference type="GO" id="GO:0006260">
    <property type="term" value="P:DNA replication"/>
    <property type="evidence" value="ECO:0007669"/>
    <property type="project" value="UniProtKB-KW"/>
</dbReference>
<feature type="domain" description="DNA polymerase III alpha subunit finger" evidence="9">
    <location>
        <begin position="196"/>
        <end position="358"/>
    </location>
</feature>
<protein>
    <recommendedName>
        <fullName evidence="1">DNA-directed DNA polymerase</fullName>
        <ecNumber evidence="1">2.7.7.7</ecNumber>
    </recommendedName>
</protein>
<evidence type="ECO:0000313" key="11">
    <source>
        <dbReference type="Proteomes" id="UP001214131"/>
    </source>
</evidence>